<comment type="caution">
    <text evidence="3">The sequence shown here is derived from an EMBL/GenBank/DDBJ whole genome shotgun (WGS) entry which is preliminary data.</text>
</comment>
<reference evidence="4" key="1">
    <citation type="submission" date="2017-09" db="EMBL/GenBank/DDBJ databases">
        <title>Depth-based differentiation of microbial function through sediment-hosted aquifers and enrichment of novel symbionts in the deep terrestrial subsurface.</title>
        <authorList>
            <person name="Probst A.J."/>
            <person name="Ladd B."/>
            <person name="Jarett J.K."/>
            <person name="Geller-Mcgrath D.E."/>
            <person name="Sieber C.M.K."/>
            <person name="Emerson J.B."/>
            <person name="Anantharaman K."/>
            <person name="Thomas B.C."/>
            <person name="Malmstrom R."/>
            <person name="Stieglmeier M."/>
            <person name="Klingl A."/>
            <person name="Woyke T."/>
            <person name="Ryan C.M."/>
            <person name="Banfield J.F."/>
        </authorList>
    </citation>
    <scope>NUCLEOTIDE SEQUENCE [LARGE SCALE GENOMIC DNA]</scope>
</reference>
<evidence type="ECO:0000256" key="2">
    <source>
        <dbReference type="SAM" id="Phobius"/>
    </source>
</evidence>
<gene>
    <name evidence="3" type="ORF">COU08_04000</name>
</gene>
<feature type="transmembrane region" description="Helical" evidence="2">
    <location>
        <begin position="112"/>
        <end position="133"/>
    </location>
</feature>
<sequence>MALFRSRASPSTPFDSPSSIRHNENMTNAGDENRAIRKDKYNTWRDTYLAVGVIASVVLSVAWSIWGFLGGFESLSRVIDNSIGTGALLPSLLALVALKLERIRNPRSEWVVLLRVFLAIMVLVTIFLGYYYYGLGAAVS</sequence>
<protein>
    <submittedName>
        <fullName evidence="3">Uncharacterized protein</fullName>
    </submittedName>
</protein>
<proteinExistence type="predicted"/>
<feature type="region of interest" description="Disordered" evidence="1">
    <location>
        <begin position="1"/>
        <end position="31"/>
    </location>
</feature>
<keyword evidence="2" id="KW-0812">Transmembrane</keyword>
<dbReference type="EMBL" id="PFBA01000033">
    <property type="protein sequence ID" value="PIT92144.1"/>
    <property type="molecule type" value="Genomic_DNA"/>
</dbReference>
<feature type="compositionally biased region" description="Polar residues" evidence="1">
    <location>
        <begin position="8"/>
        <end position="30"/>
    </location>
</feature>
<evidence type="ECO:0000313" key="4">
    <source>
        <dbReference type="Proteomes" id="UP000228635"/>
    </source>
</evidence>
<organism evidence="3 4">
    <name type="scientific">Candidatus Harrisonbacteria bacterium CG10_big_fil_rev_8_21_14_0_10_42_17</name>
    <dbReference type="NCBI Taxonomy" id="1974584"/>
    <lineage>
        <taxon>Bacteria</taxon>
        <taxon>Candidatus Harrisoniibacteriota</taxon>
    </lineage>
</organism>
<feature type="transmembrane region" description="Helical" evidence="2">
    <location>
        <begin position="81"/>
        <end position="100"/>
    </location>
</feature>
<name>A0A2M6WHD9_9BACT</name>
<dbReference type="Proteomes" id="UP000228635">
    <property type="component" value="Unassembled WGS sequence"/>
</dbReference>
<evidence type="ECO:0000313" key="3">
    <source>
        <dbReference type="EMBL" id="PIT92144.1"/>
    </source>
</evidence>
<evidence type="ECO:0000256" key="1">
    <source>
        <dbReference type="SAM" id="MobiDB-lite"/>
    </source>
</evidence>
<keyword evidence="2" id="KW-0472">Membrane</keyword>
<keyword evidence="2" id="KW-1133">Transmembrane helix</keyword>
<feature type="transmembrane region" description="Helical" evidence="2">
    <location>
        <begin position="47"/>
        <end position="69"/>
    </location>
</feature>
<accession>A0A2M6WHD9</accession>
<dbReference type="AlphaFoldDB" id="A0A2M6WHD9"/>